<dbReference type="PROSITE" id="PS00196">
    <property type="entry name" value="COPPER_BLUE"/>
    <property type="match status" value="1"/>
</dbReference>
<dbReference type="InterPro" id="IPR028871">
    <property type="entry name" value="BlueCu_1_BS"/>
</dbReference>
<accession>A0ABD5R8Z3</accession>
<dbReference type="Proteomes" id="UP001596201">
    <property type="component" value="Unassembled WGS sequence"/>
</dbReference>
<dbReference type="PANTHER" id="PTHR34192:SF10">
    <property type="entry name" value="PLASTOCYANIN MAJOR ISOFORM, CHLOROPLASTIC-RELATED"/>
    <property type="match status" value="1"/>
</dbReference>
<dbReference type="Pfam" id="PF00127">
    <property type="entry name" value="Copper-bind"/>
    <property type="match status" value="1"/>
</dbReference>
<dbReference type="InterPro" id="IPR006311">
    <property type="entry name" value="TAT_signal"/>
</dbReference>
<keyword evidence="6 7" id="KW-0472">Membrane</keyword>
<keyword evidence="10" id="KW-1185">Reference proteome</keyword>
<dbReference type="PANTHER" id="PTHR34192">
    <property type="entry name" value="PLASTOCYANIN MAJOR ISOFORM, CHLOROPLASTIC-RELATED"/>
    <property type="match status" value="1"/>
</dbReference>
<dbReference type="InterPro" id="IPR019546">
    <property type="entry name" value="TAT_signal_bac_arc"/>
</dbReference>
<evidence type="ECO:0000256" key="7">
    <source>
        <dbReference type="SAM" id="Phobius"/>
    </source>
</evidence>
<organism evidence="9 10">
    <name type="scientific">Salinirubrum litoreum</name>
    <dbReference type="NCBI Taxonomy" id="1126234"/>
    <lineage>
        <taxon>Archaea</taxon>
        <taxon>Methanobacteriati</taxon>
        <taxon>Methanobacteriota</taxon>
        <taxon>Stenosarchaea group</taxon>
        <taxon>Halobacteria</taxon>
        <taxon>Halobacteriales</taxon>
        <taxon>Haloferacaceae</taxon>
        <taxon>Salinirubrum</taxon>
    </lineage>
</organism>
<feature type="domain" description="Blue (type 1) copper" evidence="8">
    <location>
        <begin position="43"/>
        <end position="146"/>
    </location>
</feature>
<evidence type="ECO:0000256" key="4">
    <source>
        <dbReference type="ARBA" id="ARBA00022982"/>
    </source>
</evidence>
<dbReference type="Gene3D" id="2.60.40.420">
    <property type="entry name" value="Cupredoxins - blue copper proteins"/>
    <property type="match status" value="1"/>
</dbReference>
<evidence type="ECO:0000313" key="9">
    <source>
        <dbReference type="EMBL" id="MFC5366478.1"/>
    </source>
</evidence>
<keyword evidence="2" id="KW-0813">Transport</keyword>
<dbReference type="EMBL" id="JBHSKX010000001">
    <property type="protein sequence ID" value="MFC5366478.1"/>
    <property type="molecule type" value="Genomic_DNA"/>
</dbReference>
<evidence type="ECO:0000256" key="3">
    <source>
        <dbReference type="ARBA" id="ARBA00022723"/>
    </source>
</evidence>
<comment type="subcellular location">
    <subcellularLocation>
        <location evidence="1">Membrane</location>
    </subcellularLocation>
</comment>
<feature type="transmembrane region" description="Helical" evidence="7">
    <location>
        <begin position="171"/>
        <end position="190"/>
    </location>
</feature>
<dbReference type="RefSeq" id="WP_227228179.1">
    <property type="nucleotide sequence ID" value="NZ_JAJCVJ010000001.1"/>
</dbReference>
<dbReference type="AlphaFoldDB" id="A0ABD5R8Z3"/>
<keyword evidence="5" id="KW-0186">Copper</keyword>
<keyword evidence="4" id="KW-0249">Electron transport</keyword>
<dbReference type="NCBIfam" id="TIGR01409">
    <property type="entry name" value="TAT_signal_seq"/>
    <property type="match status" value="1"/>
</dbReference>
<evidence type="ECO:0000259" key="8">
    <source>
        <dbReference type="Pfam" id="PF00127"/>
    </source>
</evidence>
<evidence type="ECO:0000256" key="6">
    <source>
        <dbReference type="ARBA" id="ARBA00023136"/>
    </source>
</evidence>
<dbReference type="GO" id="GO:0016020">
    <property type="term" value="C:membrane"/>
    <property type="evidence" value="ECO:0007669"/>
    <property type="project" value="UniProtKB-SubCell"/>
</dbReference>
<evidence type="ECO:0000256" key="1">
    <source>
        <dbReference type="ARBA" id="ARBA00004370"/>
    </source>
</evidence>
<dbReference type="PROSITE" id="PS51318">
    <property type="entry name" value="TAT"/>
    <property type="match status" value="1"/>
</dbReference>
<evidence type="ECO:0000256" key="2">
    <source>
        <dbReference type="ARBA" id="ARBA00022448"/>
    </source>
</evidence>
<name>A0ABD5R8Z3_9EURY</name>
<dbReference type="InterPro" id="IPR008972">
    <property type="entry name" value="Cupredoxin"/>
</dbReference>
<proteinExistence type="predicted"/>
<keyword evidence="7" id="KW-1133">Transmembrane helix</keyword>
<comment type="caution">
    <text evidence="9">The sequence shown here is derived from an EMBL/GenBank/DDBJ whole genome shotgun (WGS) entry which is preliminary data.</text>
</comment>
<keyword evidence="3" id="KW-0479">Metal-binding</keyword>
<dbReference type="InterPro" id="IPR000923">
    <property type="entry name" value="BlueCu_1"/>
</dbReference>
<evidence type="ECO:0000313" key="10">
    <source>
        <dbReference type="Proteomes" id="UP001596201"/>
    </source>
</evidence>
<dbReference type="GO" id="GO:0046872">
    <property type="term" value="F:metal ion binding"/>
    <property type="evidence" value="ECO:0007669"/>
    <property type="project" value="UniProtKB-KW"/>
</dbReference>
<dbReference type="SUPFAM" id="SSF49503">
    <property type="entry name" value="Cupredoxins"/>
    <property type="match status" value="1"/>
</dbReference>
<evidence type="ECO:0000256" key="5">
    <source>
        <dbReference type="ARBA" id="ARBA00023008"/>
    </source>
</evidence>
<protein>
    <submittedName>
        <fullName evidence="9">Plastocyanin/azurin family copper-binding protein</fullName>
    </submittedName>
</protein>
<sequence length="204" mass="21151">MDPDETTTSRRGFLRGVGTVGGGSAVIAGSAESASAQEATTHQVDMTDGLVFDPDSLTIAPGDTVVWETVGSVGHSVTAYEDEQPEGVEFWSSGDLDSEQAARNAYPDQGDVASGETYEHTFETEGVYDYFCIPHEAAGMIAELEVVEGGAAPDGGGGPVIPQVPDSAKSLAVAATTAMLSVLALAWFFIKYGGDYETVEDGGE</sequence>
<reference evidence="9 10" key="1">
    <citation type="journal article" date="2019" name="Int. J. Syst. Evol. Microbiol.">
        <title>The Global Catalogue of Microorganisms (GCM) 10K type strain sequencing project: providing services to taxonomists for standard genome sequencing and annotation.</title>
        <authorList>
            <consortium name="The Broad Institute Genomics Platform"/>
            <consortium name="The Broad Institute Genome Sequencing Center for Infectious Disease"/>
            <person name="Wu L."/>
            <person name="Ma J."/>
        </authorList>
    </citation>
    <scope>NUCLEOTIDE SEQUENCE [LARGE SCALE GENOMIC DNA]</scope>
    <source>
        <strain evidence="9 10">CGMCC 1.12237</strain>
    </source>
</reference>
<gene>
    <name evidence="9" type="ORF">ACFPJ5_05960</name>
</gene>
<keyword evidence="7" id="KW-0812">Transmembrane</keyword>